<evidence type="ECO:0000256" key="1">
    <source>
        <dbReference type="SAM" id="MobiDB-lite"/>
    </source>
</evidence>
<feature type="compositionally biased region" description="Low complexity" evidence="1">
    <location>
        <begin position="761"/>
        <end position="785"/>
    </location>
</feature>
<feature type="compositionally biased region" description="Low complexity" evidence="1">
    <location>
        <begin position="246"/>
        <end position="258"/>
    </location>
</feature>
<comment type="caution">
    <text evidence="3">The sequence shown here is derived from an EMBL/GenBank/DDBJ whole genome shotgun (WGS) entry which is preliminary data.</text>
</comment>
<sequence>MRMVPNNALSLSSDGIALLRRDGDVWQRLGEMSFHTDDLDAALGALRDIAMDSGPDGRQVLLILPDDQIRYLDLPDPGDESARGADVRAALDGATPYDVSELVYDWQPVPGRLQVAAVARETLAEAESFVAAQGFDPVSFAAAPATGSFAGAPFFGAASGWAGPAPHRIAGPIRIVATPPPVGKPPATAPDVARPAPDARRRTTAPMREAASEPASPQQADAAGRRTNLPPSGATPATEAETGPLPVMQPEAMAEAAPRPAPLPAPAPVPAPGPPPAFLTAPTPPSTPGPASDPSTESPVAAPADFGTGMFGPGMFGPGGDARTAALAPLPEPPAARIRPAADKSGAAPDTPSFTSIRASRDLPDSSGQMVLTSGAPKPSAPPVAAPAVTESAAAPRRQDRPALRAALAPVSNQAPAVAAAAPDRNALASDTAARNAPARTPPRPAKPAARPAAKPAQGAAPHTAAARQPAPASAEAPAPKPARPRQRKSAPPVPASPRPTSPGPVAPRSAPGEAPPVMQAAMSGTAMSGAADPEDERRRMTVFGARREEDIGGKPRFLGLMLTMVLLLFLLAVAAWASVFLDEGLSRFFGPADEEATEVAAADPAMPAPIQVEPQVAPEVLALLPPAPGSDITADAAPAATAPARIAPSPEEAAARYAATGIWQRSPSPPPDASPDSIDDFYVASVDPRVEQFDAVALPPEPLSEGAAQPVALPPGPDVRFDLDARGLVRATPEGAVSPDGVRVFTGPPPQVPPARAQSTVAEDAAGAAAEDPDAPAVAPTDPALGARRPSARPGDLVEQSERVVLSGFSVAELEQKRPVIRPDSVRAAVAEAVAQAVAAAPPAPPPGPEAPAEEAGAPDAEVAVSTALAVARSLEPQLRPPGMARRAENTPVQTAPAAAVRAQPAPRIPQNASVARQATMSNQLNLRETSLIGVFGSASNRRALVRLSNGRLQNVKVGDRLDGGRVAAIGDSELQLTKRGRNLVLRMPRG</sequence>
<feature type="compositionally biased region" description="Pro residues" evidence="1">
    <location>
        <begin position="259"/>
        <end position="288"/>
    </location>
</feature>
<gene>
    <name evidence="3" type="ORF">ATI53_101465</name>
</gene>
<name>A0A327YCI3_9RHOB</name>
<keyword evidence="2" id="KW-0812">Transmembrane</keyword>
<feature type="compositionally biased region" description="Pro residues" evidence="1">
    <location>
        <begin position="492"/>
        <end position="506"/>
    </location>
</feature>
<accession>A0A327YCI3</accession>
<dbReference type="EMBL" id="QLMG01000014">
    <property type="protein sequence ID" value="RAK18167.1"/>
    <property type="molecule type" value="Genomic_DNA"/>
</dbReference>
<proteinExistence type="predicted"/>
<feature type="compositionally biased region" description="Low complexity" evidence="1">
    <location>
        <begin position="386"/>
        <end position="396"/>
    </location>
</feature>
<keyword evidence="2" id="KW-0472">Membrane</keyword>
<feature type="compositionally biased region" description="Low complexity" evidence="1">
    <location>
        <begin position="447"/>
        <end position="478"/>
    </location>
</feature>
<evidence type="ECO:0000313" key="4">
    <source>
        <dbReference type="Proteomes" id="UP000249165"/>
    </source>
</evidence>
<feature type="region of interest" description="Disordered" evidence="1">
    <location>
        <begin position="740"/>
        <end position="800"/>
    </location>
</feature>
<keyword evidence="2" id="KW-1133">Transmembrane helix</keyword>
<feature type="compositionally biased region" description="Pro residues" evidence="1">
    <location>
        <begin position="178"/>
        <end position="188"/>
    </location>
</feature>
<dbReference type="AlphaFoldDB" id="A0A327YCI3"/>
<evidence type="ECO:0000313" key="3">
    <source>
        <dbReference type="EMBL" id="RAK18167.1"/>
    </source>
</evidence>
<feature type="compositionally biased region" description="Low complexity" evidence="1">
    <location>
        <begin position="855"/>
        <end position="864"/>
    </location>
</feature>
<dbReference type="SUPFAM" id="SSF53067">
    <property type="entry name" value="Actin-like ATPase domain"/>
    <property type="match status" value="1"/>
</dbReference>
<evidence type="ECO:0000256" key="2">
    <source>
        <dbReference type="SAM" id="Phobius"/>
    </source>
</evidence>
<keyword evidence="4" id="KW-1185">Reference proteome</keyword>
<organism evidence="3 4">
    <name type="scientific">Salipiger aestuarii</name>
    <dbReference type="NCBI Taxonomy" id="568098"/>
    <lineage>
        <taxon>Bacteria</taxon>
        <taxon>Pseudomonadati</taxon>
        <taxon>Pseudomonadota</taxon>
        <taxon>Alphaproteobacteria</taxon>
        <taxon>Rhodobacterales</taxon>
        <taxon>Roseobacteraceae</taxon>
        <taxon>Salipiger</taxon>
    </lineage>
</organism>
<feature type="region of interest" description="Disordered" evidence="1">
    <location>
        <begin position="841"/>
        <end position="864"/>
    </location>
</feature>
<protein>
    <recommendedName>
        <fullName evidence="5">Type IV pilus biogenesis protein PilP</fullName>
    </recommendedName>
</protein>
<dbReference type="Proteomes" id="UP000249165">
    <property type="component" value="Unassembled WGS sequence"/>
</dbReference>
<feature type="compositionally biased region" description="Low complexity" evidence="1">
    <location>
        <begin position="322"/>
        <end position="339"/>
    </location>
</feature>
<feature type="transmembrane region" description="Helical" evidence="2">
    <location>
        <begin position="558"/>
        <end position="582"/>
    </location>
</feature>
<reference evidence="3 4" key="1">
    <citation type="submission" date="2018-06" db="EMBL/GenBank/DDBJ databases">
        <title>Genomic Encyclopedia of Archaeal and Bacterial Type Strains, Phase II (KMG-II): from individual species to whole genera.</title>
        <authorList>
            <person name="Goeker M."/>
        </authorList>
    </citation>
    <scope>NUCLEOTIDE SEQUENCE [LARGE SCALE GENOMIC DNA]</scope>
    <source>
        <strain evidence="3 4">DSM 22011</strain>
    </source>
</reference>
<dbReference type="InterPro" id="IPR043129">
    <property type="entry name" value="ATPase_NBD"/>
</dbReference>
<feature type="region of interest" description="Disordered" evidence="1">
    <location>
        <begin position="175"/>
        <end position="517"/>
    </location>
</feature>
<feature type="compositionally biased region" description="Gly residues" evidence="1">
    <location>
        <begin position="309"/>
        <end position="320"/>
    </location>
</feature>
<evidence type="ECO:0008006" key="5">
    <source>
        <dbReference type="Google" id="ProtNLM"/>
    </source>
</evidence>
<feature type="compositionally biased region" description="Low complexity" evidence="1">
    <location>
        <begin position="409"/>
        <end position="439"/>
    </location>
</feature>